<evidence type="ECO:0000313" key="4">
    <source>
        <dbReference type="Proteomes" id="UP000283841"/>
    </source>
</evidence>
<dbReference type="VEuPathDB" id="FungiDB:C8Q69DRAFT_192435"/>
<keyword evidence="2" id="KW-0812">Transmembrane</keyword>
<sequence length="298" mass="34274">MAAPTGAQAGDLFEEPGVFLDDTEMNGVPDSPSMELGEIRQDAPTSLNASTSAYGADDERSDIPRPSQPPQEPRDRSQRQQPDTTCYQSHGRYRCPCNCGCEACFCDEPWPAEDPDRTPRAVEPMVLQADFTSSAEITAENFTDRIYGLGLDDFMDVMDIENNPWGTARRRYRLSGGYGRYPQMRWDMSSPDLPEYHPQWRYRGRYSPTFQYSPDSDGTQYLPPMFHMHNHRHRYRDNRRRYQNQTSRPNNVSLMSQLARPISYSLDLLHLFATLVILYGAVRLYLFDLRLNTTIAFP</sequence>
<evidence type="ECO:0000313" key="3">
    <source>
        <dbReference type="EMBL" id="RWQ91291.1"/>
    </source>
</evidence>
<keyword evidence="4" id="KW-1185">Reference proteome</keyword>
<gene>
    <name evidence="3" type="ORF">C8Q69DRAFT_192435</name>
</gene>
<evidence type="ECO:0000256" key="2">
    <source>
        <dbReference type="SAM" id="Phobius"/>
    </source>
</evidence>
<dbReference type="RefSeq" id="XP_028480936.1">
    <property type="nucleotide sequence ID" value="XM_028625989.1"/>
</dbReference>
<feature type="compositionally biased region" description="Polar residues" evidence="1">
    <location>
        <begin position="43"/>
        <end position="53"/>
    </location>
</feature>
<comment type="caution">
    <text evidence="3">The sequence shown here is derived from an EMBL/GenBank/DDBJ whole genome shotgun (WGS) entry which is preliminary data.</text>
</comment>
<keyword evidence="2" id="KW-0472">Membrane</keyword>
<name>A0A443HHJ4_BYSSP</name>
<dbReference type="AlphaFoldDB" id="A0A443HHJ4"/>
<dbReference type="Proteomes" id="UP000283841">
    <property type="component" value="Unassembled WGS sequence"/>
</dbReference>
<reference evidence="3 4" key="1">
    <citation type="journal article" date="2018" name="Front. Microbiol.">
        <title>Genomic and genetic insights into a cosmopolitan fungus, Paecilomyces variotii (Eurotiales).</title>
        <authorList>
            <person name="Urquhart A.S."/>
            <person name="Mondo S.J."/>
            <person name="Makela M.R."/>
            <person name="Hane J.K."/>
            <person name="Wiebenga A."/>
            <person name="He G."/>
            <person name="Mihaltcheva S."/>
            <person name="Pangilinan J."/>
            <person name="Lipzen A."/>
            <person name="Barry K."/>
            <person name="de Vries R.P."/>
            <person name="Grigoriev I.V."/>
            <person name="Idnurm A."/>
        </authorList>
    </citation>
    <scope>NUCLEOTIDE SEQUENCE [LARGE SCALE GENOMIC DNA]</scope>
    <source>
        <strain evidence="3 4">CBS 101075</strain>
    </source>
</reference>
<dbReference type="EMBL" id="RCNU01000023">
    <property type="protein sequence ID" value="RWQ91291.1"/>
    <property type="molecule type" value="Genomic_DNA"/>
</dbReference>
<evidence type="ECO:0000256" key="1">
    <source>
        <dbReference type="SAM" id="MobiDB-lite"/>
    </source>
</evidence>
<accession>A0A443HHJ4</accession>
<feature type="transmembrane region" description="Helical" evidence="2">
    <location>
        <begin position="268"/>
        <end position="286"/>
    </location>
</feature>
<dbReference type="GeneID" id="39595266"/>
<feature type="region of interest" description="Disordered" evidence="1">
    <location>
        <begin position="1"/>
        <end position="87"/>
    </location>
</feature>
<keyword evidence="2" id="KW-1133">Transmembrane helix</keyword>
<organism evidence="3 4">
    <name type="scientific">Byssochlamys spectabilis</name>
    <name type="common">Paecilomyces variotii</name>
    <dbReference type="NCBI Taxonomy" id="264951"/>
    <lineage>
        <taxon>Eukaryota</taxon>
        <taxon>Fungi</taxon>
        <taxon>Dikarya</taxon>
        <taxon>Ascomycota</taxon>
        <taxon>Pezizomycotina</taxon>
        <taxon>Eurotiomycetes</taxon>
        <taxon>Eurotiomycetidae</taxon>
        <taxon>Eurotiales</taxon>
        <taxon>Thermoascaceae</taxon>
        <taxon>Paecilomyces</taxon>
    </lineage>
</organism>
<protein>
    <submittedName>
        <fullName evidence="3">Uncharacterized protein</fullName>
    </submittedName>
</protein>
<proteinExistence type="predicted"/>